<dbReference type="InterPro" id="IPR023210">
    <property type="entry name" value="NADP_OxRdtase_dom"/>
</dbReference>
<dbReference type="GO" id="GO:0016491">
    <property type="term" value="F:oxidoreductase activity"/>
    <property type="evidence" value="ECO:0007669"/>
    <property type="project" value="InterPro"/>
</dbReference>
<dbReference type="Proteomes" id="UP000295636">
    <property type="component" value="Unassembled WGS sequence"/>
</dbReference>
<feature type="domain" description="NADP-dependent oxidoreductase" evidence="1">
    <location>
        <begin position="16"/>
        <end position="285"/>
    </location>
</feature>
<proteinExistence type="predicted"/>
<accession>A0A4R5KQY9</accession>
<keyword evidence="3" id="KW-1185">Reference proteome</keyword>
<dbReference type="InterPro" id="IPR036812">
    <property type="entry name" value="NAD(P)_OxRdtase_dom_sf"/>
</dbReference>
<comment type="caution">
    <text evidence="2">The sequence shown here is derived from an EMBL/GenBank/DDBJ whole genome shotgun (WGS) entry which is preliminary data.</text>
</comment>
<dbReference type="CDD" id="cd19095">
    <property type="entry name" value="AKR_PA4992-like"/>
    <property type="match status" value="1"/>
</dbReference>
<dbReference type="OrthoDB" id="9773828at2"/>
<dbReference type="Gene3D" id="3.20.20.100">
    <property type="entry name" value="NADP-dependent oxidoreductase domain"/>
    <property type="match status" value="1"/>
</dbReference>
<sequence length="300" mass="32891">MEKRRLGKTDLHVSVLGFGGSEIGFQNASLSDVERLLGSALDAGLNVIDTAECYKTSEELIGQAVGHRRSDYYLFTKCGHASGFDAPDWDAKMLADSIDRSLKRLKTDYVDLIHLHSCKEEMLRDGEVISVLKRAQEAGKTRYIGYSGDGSAALYAIQCGAFDSLQTSVNIADQQPVRLTLPEAVVRQVGVIAKRPIANVAWRSGAEKPASAYHLTYWERLRQLKYDFLNGDPAIAVETALRFTLSQPGVCTAIVGTANPDRWVQNALLADKGALSDQQMQAIRSRWNEVEAGKGWVGQG</sequence>
<dbReference type="InterPro" id="IPR053135">
    <property type="entry name" value="AKR2_Oxidoreductase"/>
</dbReference>
<dbReference type="AlphaFoldDB" id="A0A4R5KQY9"/>
<evidence type="ECO:0000313" key="2">
    <source>
        <dbReference type="EMBL" id="TDF97180.1"/>
    </source>
</evidence>
<dbReference type="RefSeq" id="WP_133229497.1">
    <property type="nucleotide sequence ID" value="NZ_SMRT01000006.1"/>
</dbReference>
<dbReference type="EMBL" id="SMRT01000006">
    <property type="protein sequence ID" value="TDF97180.1"/>
    <property type="molecule type" value="Genomic_DNA"/>
</dbReference>
<dbReference type="Pfam" id="PF00248">
    <property type="entry name" value="Aldo_ket_red"/>
    <property type="match status" value="1"/>
</dbReference>
<dbReference type="PANTHER" id="PTHR43312">
    <property type="entry name" value="D-THREO-ALDOSE 1-DEHYDROGENASE"/>
    <property type="match status" value="1"/>
</dbReference>
<protein>
    <submittedName>
        <fullName evidence="2">Aldo/keto reductase</fullName>
    </submittedName>
</protein>
<dbReference type="PANTHER" id="PTHR43312:SF1">
    <property type="entry name" value="NADP-DEPENDENT OXIDOREDUCTASE DOMAIN-CONTAINING PROTEIN"/>
    <property type="match status" value="1"/>
</dbReference>
<dbReference type="PRINTS" id="PR00069">
    <property type="entry name" value="ALDKETRDTASE"/>
</dbReference>
<evidence type="ECO:0000259" key="1">
    <source>
        <dbReference type="Pfam" id="PF00248"/>
    </source>
</evidence>
<organism evidence="2 3">
    <name type="scientific">Paenibacillus piri</name>
    <dbReference type="NCBI Taxonomy" id="2547395"/>
    <lineage>
        <taxon>Bacteria</taxon>
        <taxon>Bacillati</taxon>
        <taxon>Bacillota</taxon>
        <taxon>Bacilli</taxon>
        <taxon>Bacillales</taxon>
        <taxon>Paenibacillaceae</taxon>
        <taxon>Paenibacillus</taxon>
    </lineage>
</organism>
<name>A0A4R5KQY9_9BACL</name>
<dbReference type="SUPFAM" id="SSF51430">
    <property type="entry name" value="NAD(P)-linked oxidoreductase"/>
    <property type="match status" value="1"/>
</dbReference>
<evidence type="ECO:0000313" key="3">
    <source>
        <dbReference type="Proteomes" id="UP000295636"/>
    </source>
</evidence>
<reference evidence="2 3" key="1">
    <citation type="submission" date="2019-03" db="EMBL/GenBank/DDBJ databases">
        <title>This is whole genome sequence of Paenibacillus sp MS74 strain.</title>
        <authorList>
            <person name="Trinh H.N."/>
        </authorList>
    </citation>
    <scope>NUCLEOTIDE SEQUENCE [LARGE SCALE GENOMIC DNA]</scope>
    <source>
        <strain evidence="2 3">MS74</strain>
    </source>
</reference>
<dbReference type="InterPro" id="IPR020471">
    <property type="entry name" value="AKR"/>
</dbReference>
<gene>
    <name evidence="2" type="ORF">E1757_15225</name>
</gene>